<reference evidence="1 2" key="1">
    <citation type="submission" date="2013-02" db="EMBL/GenBank/DDBJ databases">
        <title>Whole genome shotgun sequence of Gordonia malaquae NBRC 108250.</title>
        <authorList>
            <person name="Yoshida I."/>
            <person name="Hosoyama A."/>
            <person name="Tsuchikane K."/>
            <person name="Ando Y."/>
            <person name="Baba S."/>
            <person name="Ohji S."/>
            <person name="Hamada M."/>
            <person name="Tamura T."/>
            <person name="Yamazoe A."/>
            <person name="Yamazaki S."/>
            <person name="Fujita N."/>
        </authorList>
    </citation>
    <scope>NUCLEOTIDE SEQUENCE [LARGE SCALE GENOMIC DNA]</scope>
    <source>
        <strain evidence="1 2">NBRC 108250</strain>
    </source>
</reference>
<keyword evidence="2" id="KW-1185">Reference proteome</keyword>
<dbReference type="OrthoDB" id="9778305at2"/>
<dbReference type="eggNOG" id="ENOG50321SZ">
    <property type="taxonomic scope" value="Bacteria"/>
</dbReference>
<evidence type="ECO:0000313" key="2">
    <source>
        <dbReference type="Proteomes" id="UP000035009"/>
    </source>
</evidence>
<evidence type="ECO:0000313" key="1">
    <source>
        <dbReference type="EMBL" id="GAC81774.1"/>
    </source>
</evidence>
<dbReference type="Proteomes" id="UP000035009">
    <property type="component" value="Unassembled WGS sequence"/>
</dbReference>
<dbReference type="EMBL" id="BAOP01000044">
    <property type="protein sequence ID" value="GAC81774.1"/>
    <property type="molecule type" value="Genomic_DNA"/>
</dbReference>
<dbReference type="RefSeq" id="WP_008381794.1">
    <property type="nucleotide sequence ID" value="NZ_BAOP01000044.1"/>
</dbReference>
<sequence length="241" mass="26497">MSSEAVMTSSEIEHLREAQIVMYHGTRASAAVEIARSGFTSVPVETQIEAVVVESGFDVTQLRTDLTKHGRFAVLDPRGHGDVFVTGDRARAGSYASRGPEARWESLWSAFRLQHDLGHDWNASDEGHLWVMAQDLEDPAVVVECVTTIGALRDKHDTPATEMLARLIASGDTIDGAIEYISRRAEWRVGPRRISFVSAEHVPFRVGHQLMLFMDGGSQQSFNDRLSAGVLGCPRGLPPDE</sequence>
<gene>
    <name evidence="1" type="ORF">GM1_044_00220</name>
</gene>
<accession>M3VHB9</accession>
<organism evidence="1 2">
    <name type="scientific">Gordonia malaquae NBRC 108250</name>
    <dbReference type="NCBI Taxonomy" id="1223542"/>
    <lineage>
        <taxon>Bacteria</taxon>
        <taxon>Bacillati</taxon>
        <taxon>Actinomycetota</taxon>
        <taxon>Actinomycetes</taxon>
        <taxon>Mycobacteriales</taxon>
        <taxon>Gordoniaceae</taxon>
        <taxon>Gordonia</taxon>
    </lineage>
</organism>
<name>M3VHB9_GORML</name>
<dbReference type="AlphaFoldDB" id="M3VHB9"/>
<proteinExistence type="predicted"/>
<protein>
    <submittedName>
        <fullName evidence="1">Uncharacterized protein</fullName>
    </submittedName>
</protein>
<comment type="caution">
    <text evidence="1">The sequence shown here is derived from an EMBL/GenBank/DDBJ whole genome shotgun (WGS) entry which is preliminary data.</text>
</comment>